<evidence type="ECO:0000256" key="6">
    <source>
        <dbReference type="ARBA" id="ARBA00037818"/>
    </source>
</evidence>
<dbReference type="InterPro" id="IPR013783">
    <property type="entry name" value="Ig-like_fold"/>
</dbReference>
<comment type="subcellular location">
    <subcellularLocation>
        <location evidence="6">Cell projection</location>
        <location evidence="6">Pseudopodium</location>
    </subcellularLocation>
    <subcellularLocation>
        <location evidence="1">Cytoplasm</location>
        <location evidence="1">Cytoskeleton</location>
    </subcellularLocation>
</comment>
<feature type="domain" description="MSP" evidence="9">
    <location>
        <begin position="98"/>
        <end position="229"/>
    </location>
</feature>
<dbReference type="GO" id="GO:0005856">
    <property type="term" value="C:cytoskeleton"/>
    <property type="evidence" value="ECO:0007669"/>
    <property type="project" value="UniProtKB-SubCell"/>
</dbReference>
<reference evidence="10 11" key="1">
    <citation type="submission" date="2024-10" db="EMBL/GenBank/DDBJ databases">
        <authorList>
            <person name="Kim D."/>
        </authorList>
    </citation>
    <scope>NUCLEOTIDE SEQUENCE [LARGE SCALE GENOMIC DNA]</scope>
    <source>
        <strain evidence="10">BH-2024</strain>
    </source>
</reference>
<comment type="function">
    <text evidence="5 7">Central component in molecular interactions underlying sperm crawling. Forms an extensive filament system that extends from sperm villipoda, along the leading edge of the pseudopod.</text>
</comment>
<dbReference type="InterPro" id="IPR008962">
    <property type="entry name" value="PapD-like_sf"/>
</dbReference>
<protein>
    <recommendedName>
        <fullName evidence="7">Major sperm protein</fullName>
    </recommendedName>
</protein>
<dbReference type="Gene3D" id="2.60.40.10">
    <property type="entry name" value="Immunoglobulins"/>
    <property type="match status" value="1"/>
</dbReference>
<evidence type="ECO:0000256" key="2">
    <source>
        <dbReference type="ARBA" id="ARBA00022490"/>
    </source>
</evidence>
<evidence type="ECO:0000256" key="8">
    <source>
        <dbReference type="SAM" id="MobiDB-lite"/>
    </source>
</evidence>
<keyword evidence="11" id="KW-1185">Reference proteome</keyword>
<dbReference type="GO" id="GO:0031143">
    <property type="term" value="C:pseudopodium"/>
    <property type="evidence" value="ECO:0007669"/>
    <property type="project" value="UniProtKB-SubCell"/>
</dbReference>
<evidence type="ECO:0000256" key="4">
    <source>
        <dbReference type="ARBA" id="ARBA00023273"/>
    </source>
</evidence>
<comment type="caution">
    <text evidence="10">The sequence shown here is derived from an EMBL/GenBank/DDBJ whole genome shotgun (WGS) entry which is preliminary data.</text>
</comment>
<evidence type="ECO:0000256" key="3">
    <source>
        <dbReference type="ARBA" id="ARBA00023212"/>
    </source>
</evidence>
<proteinExistence type="predicted"/>
<keyword evidence="4" id="KW-0966">Cell projection</keyword>
<name>A0ABD2LRG0_9BILA</name>
<dbReference type="PANTHER" id="PTHR22920:SF7">
    <property type="entry name" value="MSP DOMAIN-CONTAINING PROTEIN-RELATED"/>
    <property type="match status" value="1"/>
</dbReference>
<dbReference type="InterPro" id="IPR051155">
    <property type="entry name" value="Nematode_MSP"/>
</dbReference>
<dbReference type="Proteomes" id="UP001620626">
    <property type="component" value="Unassembled WGS sequence"/>
</dbReference>
<keyword evidence="3 7" id="KW-0206">Cytoskeleton</keyword>
<evidence type="ECO:0000259" key="9">
    <source>
        <dbReference type="PROSITE" id="PS50202"/>
    </source>
</evidence>
<gene>
    <name evidence="10" type="ORF">niasHT_001417</name>
</gene>
<evidence type="ECO:0000256" key="5">
    <source>
        <dbReference type="ARBA" id="ARBA00037744"/>
    </source>
</evidence>
<dbReference type="PANTHER" id="PTHR22920">
    <property type="entry name" value="MAJOR SPERM PROTEIN"/>
    <property type="match status" value="1"/>
</dbReference>
<dbReference type="AlphaFoldDB" id="A0ABD2LRG0"/>
<accession>A0ABD2LRG0</accession>
<sequence>MCQLRCKDYSEQANTDDWIEKIGTKCPFGFLVPIIVLGHCLRHRKNKKPDKASQKGRLLLTNETETSSNVLNDHTSNTNKASPTTATTTAMAQLPPEDIATEPTQKVVFNAPFDKMATAWVVVRLGVVTNPGTKRIGYAFNTKRIGSAFKTTKPKRLNVIPPNGTLGAKKSVKVAITCDAFNPDGEDTEGDRVTVKWTNTPDPAATVFKPEWFQGDGIVRRKNLAIEYNV</sequence>
<feature type="region of interest" description="Disordered" evidence="8">
    <location>
        <begin position="46"/>
        <end position="86"/>
    </location>
</feature>
<dbReference type="EMBL" id="JBICBT010000306">
    <property type="protein sequence ID" value="KAL3117826.1"/>
    <property type="molecule type" value="Genomic_DNA"/>
</dbReference>
<evidence type="ECO:0000313" key="11">
    <source>
        <dbReference type="Proteomes" id="UP001620626"/>
    </source>
</evidence>
<dbReference type="PROSITE" id="PS50202">
    <property type="entry name" value="MSP"/>
    <property type="match status" value="1"/>
</dbReference>
<evidence type="ECO:0000256" key="7">
    <source>
        <dbReference type="RuleBase" id="RU003425"/>
    </source>
</evidence>
<feature type="compositionally biased region" description="Low complexity" evidence="8">
    <location>
        <begin position="75"/>
        <end position="86"/>
    </location>
</feature>
<evidence type="ECO:0000256" key="1">
    <source>
        <dbReference type="ARBA" id="ARBA00004245"/>
    </source>
</evidence>
<feature type="compositionally biased region" description="Polar residues" evidence="8">
    <location>
        <begin position="61"/>
        <end position="74"/>
    </location>
</feature>
<evidence type="ECO:0000313" key="10">
    <source>
        <dbReference type="EMBL" id="KAL3117826.1"/>
    </source>
</evidence>
<dbReference type="InterPro" id="IPR000535">
    <property type="entry name" value="MSP_dom"/>
</dbReference>
<organism evidence="10 11">
    <name type="scientific">Heterodera trifolii</name>
    <dbReference type="NCBI Taxonomy" id="157864"/>
    <lineage>
        <taxon>Eukaryota</taxon>
        <taxon>Metazoa</taxon>
        <taxon>Ecdysozoa</taxon>
        <taxon>Nematoda</taxon>
        <taxon>Chromadorea</taxon>
        <taxon>Rhabditida</taxon>
        <taxon>Tylenchina</taxon>
        <taxon>Tylenchomorpha</taxon>
        <taxon>Tylenchoidea</taxon>
        <taxon>Heteroderidae</taxon>
        <taxon>Heteroderinae</taxon>
        <taxon>Heterodera</taxon>
    </lineage>
</organism>
<keyword evidence="2" id="KW-0963">Cytoplasm</keyword>
<dbReference type="Pfam" id="PF00635">
    <property type="entry name" value="Motile_Sperm"/>
    <property type="match status" value="1"/>
</dbReference>
<dbReference type="SUPFAM" id="SSF49354">
    <property type="entry name" value="PapD-like"/>
    <property type="match status" value="1"/>
</dbReference>